<evidence type="ECO:0000313" key="2">
    <source>
        <dbReference type="Proteomes" id="UP001295794"/>
    </source>
</evidence>
<organism evidence="1 2">
    <name type="scientific">Mycena citricolor</name>
    <dbReference type="NCBI Taxonomy" id="2018698"/>
    <lineage>
        <taxon>Eukaryota</taxon>
        <taxon>Fungi</taxon>
        <taxon>Dikarya</taxon>
        <taxon>Basidiomycota</taxon>
        <taxon>Agaricomycotina</taxon>
        <taxon>Agaricomycetes</taxon>
        <taxon>Agaricomycetidae</taxon>
        <taxon>Agaricales</taxon>
        <taxon>Marasmiineae</taxon>
        <taxon>Mycenaceae</taxon>
        <taxon>Mycena</taxon>
    </lineage>
</organism>
<reference evidence="1" key="1">
    <citation type="submission" date="2023-11" db="EMBL/GenBank/DDBJ databases">
        <authorList>
            <person name="De Vega J J."/>
            <person name="De Vega J J."/>
        </authorList>
    </citation>
    <scope>NUCLEOTIDE SEQUENCE</scope>
</reference>
<gene>
    <name evidence="1" type="ORF">MYCIT1_LOCUS22896</name>
</gene>
<comment type="caution">
    <text evidence="1">The sequence shown here is derived from an EMBL/GenBank/DDBJ whole genome shotgun (WGS) entry which is preliminary data.</text>
</comment>
<proteinExistence type="predicted"/>
<keyword evidence="2" id="KW-1185">Reference proteome</keyword>
<sequence>MDDVLPVITSPGKLPRKALDPVVVESNNAIVLREHVVQCRQPLSPGRIRNGCLSLFEPGYPTGILPQYR</sequence>
<evidence type="ECO:0000313" key="1">
    <source>
        <dbReference type="EMBL" id="CAK5275248.1"/>
    </source>
</evidence>
<accession>A0AAD2HFJ9</accession>
<dbReference type="Proteomes" id="UP001295794">
    <property type="component" value="Unassembled WGS sequence"/>
</dbReference>
<dbReference type="EMBL" id="CAVNYO010000405">
    <property type="protein sequence ID" value="CAK5275248.1"/>
    <property type="molecule type" value="Genomic_DNA"/>
</dbReference>
<name>A0AAD2HFJ9_9AGAR</name>
<dbReference type="AlphaFoldDB" id="A0AAD2HFJ9"/>
<protein>
    <submittedName>
        <fullName evidence="1">Uncharacterized protein</fullName>
    </submittedName>
</protein>